<dbReference type="EMBL" id="VSRR010004827">
    <property type="protein sequence ID" value="MPC40824.1"/>
    <property type="molecule type" value="Genomic_DNA"/>
</dbReference>
<dbReference type="AlphaFoldDB" id="A0A5B7F8E7"/>
<feature type="compositionally biased region" description="Polar residues" evidence="1">
    <location>
        <begin position="31"/>
        <end position="44"/>
    </location>
</feature>
<comment type="caution">
    <text evidence="2">The sequence shown here is derived from an EMBL/GenBank/DDBJ whole genome shotgun (WGS) entry which is preliminary data.</text>
</comment>
<feature type="compositionally biased region" description="Basic residues" evidence="1">
    <location>
        <begin position="54"/>
        <end position="71"/>
    </location>
</feature>
<evidence type="ECO:0000313" key="2">
    <source>
        <dbReference type="EMBL" id="MPC40824.1"/>
    </source>
</evidence>
<dbReference type="Proteomes" id="UP000324222">
    <property type="component" value="Unassembled WGS sequence"/>
</dbReference>
<keyword evidence="3" id="KW-1185">Reference proteome</keyword>
<evidence type="ECO:0000313" key="3">
    <source>
        <dbReference type="Proteomes" id="UP000324222"/>
    </source>
</evidence>
<reference evidence="2 3" key="1">
    <citation type="submission" date="2019-05" db="EMBL/GenBank/DDBJ databases">
        <title>Another draft genome of Portunus trituberculatus and its Hox gene families provides insights of decapod evolution.</title>
        <authorList>
            <person name="Jeong J.-H."/>
            <person name="Song I."/>
            <person name="Kim S."/>
            <person name="Choi T."/>
            <person name="Kim D."/>
            <person name="Ryu S."/>
            <person name="Kim W."/>
        </authorList>
    </citation>
    <scope>NUCLEOTIDE SEQUENCE [LARGE SCALE GENOMIC DNA]</scope>
    <source>
        <tissue evidence="2">Muscle</tissue>
    </source>
</reference>
<sequence>MIRNLEKQTKGYTSTKRHAPPQDLEFPGSACQGQGTPGSLGQSKDPSHRAGKEIKKKLLKQHTSPQKRQRTKEKDSCASPVQPRNSSSVRLGGLLTQANQRAPFPSMPRCDPAQGI</sequence>
<accession>A0A5B7F8E7</accession>
<gene>
    <name evidence="2" type="ORF">E2C01_034393</name>
</gene>
<evidence type="ECO:0000256" key="1">
    <source>
        <dbReference type="SAM" id="MobiDB-lite"/>
    </source>
</evidence>
<name>A0A5B7F8E7_PORTR</name>
<protein>
    <submittedName>
        <fullName evidence="2">Uncharacterized protein</fullName>
    </submittedName>
</protein>
<proteinExistence type="predicted"/>
<organism evidence="2 3">
    <name type="scientific">Portunus trituberculatus</name>
    <name type="common">Swimming crab</name>
    <name type="synonym">Neptunus trituberculatus</name>
    <dbReference type="NCBI Taxonomy" id="210409"/>
    <lineage>
        <taxon>Eukaryota</taxon>
        <taxon>Metazoa</taxon>
        <taxon>Ecdysozoa</taxon>
        <taxon>Arthropoda</taxon>
        <taxon>Crustacea</taxon>
        <taxon>Multicrustacea</taxon>
        <taxon>Malacostraca</taxon>
        <taxon>Eumalacostraca</taxon>
        <taxon>Eucarida</taxon>
        <taxon>Decapoda</taxon>
        <taxon>Pleocyemata</taxon>
        <taxon>Brachyura</taxon>
        <taxon>Eubrachyura</taxon>
        <taxon>Portunoidea</taxon>
        <taxon>Portunidae</taxon>
        <taxon>Portuninae</taxon>
        <taxon>Portunus</taxon>
    </lineage>
</organism>
<feature type="region of interest" description="Disordered" evidence="1">
    <location>
        <begin position="1"/>
        <end position="116"/>
    </location>
</feature>